<sequence length="491" mass="54124">MEEGGSTQSDEDSVEDRHNDNDKDTLNYTTTTTTTTTNNLLLATAGLTSVPRGHEETIKRWADKLASDFPGQPVPTTSAIHLKRFLNGVCEPSSAEKDKRQKLLNTADTNLEKYEAVLSRALDRKLLTSENCHSSLGEVHCAQNAVTNAANADAKEMAEVGLVNARAALAEDDKADERAKEAVCFAQHQVDKARATKEEAKRAFNDESASYDAALVAHNDKACCLRDYHKFERSIGLTTETRGHRRPLHKAKTLLTPSPNAAPSTSAPESWVLPTVKFSNELTNDICDFWSLLAAKNPELLSTYVDFADTDYLNNGEQPWYLPCEQAIDGYFIAEMEPSIREILRAARPEAEFRLVPGNTGGHSDLFLQVRVKDKNDQLVYSSVAVELKQPYGANTQPTPGSVQSPEWAKMAQMPSSSLAAQFAKQLYRYAAEGSLGAPKEMRGSVNPDYAIASTYNMTWIIRLVYTSGQLSRAEASTHPTESSERPKMLI</sequence>
<evidence type="ECO:0000313" key="2">
    <source>
        <dbReference type="Proteomes" id="UP001139981"/>
    </source>
</evidence>
<dbReference type="Proteomes" id="UP001139981">
    <property type="component" value="Unassembled WGS sequence"/>
</dbReference>
<feature type="non-terminal residue" evidence="1">
    <location>
        <position position="491"/>
    </location>
</feature>
<proteinExistence type="predicted"/>
<reference evidence="1" key="1">
    <citation type="submission" date="2022-07" db="EMBL/GenBank/DDBJ databases">
        <title>Phylogenomic reconstructions and comparative analyses of Kickxellomycotina fungi.</title>
        <authorList>
            <person name="Reynolds N.K."/>
            <person name="Stajich J.E."/>
            <person name="Barry K."/>
            <person name="Grigoriev I.V."/>
            <person name="Crous P."/>
            <person name="Smith M.E."/>
        </authorList>
    </citation>
    <scope>NUCLEOTIDE SEQUENCE</scope>
    <source>
        <strain evidence="1">CBS 190363</strain>
    </source>
</reference>
<gene>
    <name evidence="1" type="ORF">IWW38_004503</name>
</gene>
<dbReference type="EMBL" id="JANBVB010001671">
    <property type="protein sequence ID" value="KAJ2889777.1"/>
    <property type="molecule type" value="Genomic_DNA"/>
</dbReference>
<organism evidence="1 2">
    <name type="scientific">Coemansia aciculifera</name>
    <dbReference type="NCBI Taxonomy" id="417176"/>
    <lineage>
        <taxon>Eukaryota</taxon>
        <taxon>Fungi</taxon>
        <taxon>Fungi incertae sedis</taxon>
        <taxon>Zoopagomycota</taxon>
        <taxon>Kickxellomycotina</taxon>
        <taxon>Kickxellomycetes</taxon>
        <taxon>Kickxellales</taxon>
        <taxon>Kickxellaceae</taxon>
        <taxon>Coemansia</taxon>
    </lineage>
</organism>
<keyword evidence="2" id="KW-1185">Reference proteome</keyword>
<protein>
    <submittedName>
        <fullName evidence="1">Uncharacterized protein</fullName>
    </submittedName>
</protein>
<comment type="caution">
    <text evidence="1">The sequence shown here is derived from an EMBL/GenBank/DDBJ whole genome shotgun (WGS) entry which is preliminary data.</text>
</comment>
<evidence type="ECO:0000313" key="1">
    <source>
        <dbReference type="EMBL" id="KAJ2889777.1"/>
    </source>
</evidence>
<accession>A0ACC1LXT3</accession>
<name>A0ACC1LXT3_9FUNG</name>